<evidence type="ECO:0000256" key="2">
    <source>
        <dbReference type="ARBA" id="ARBA00006889"/>
    </source>
</evidence>
<evidence type="ECO:0000256" key="5">
    <source>
        <dbReference type="ARBA" id="ARBA00022525"/>
    </source>
</evidence>
<dbReference type="Proteomes" id="UP000005408">
    <property type="component" value="Unassembled WGS sequence"/>
</dbReference>
<name>A0A8W8JWH3_MAGGI</name>
<keyword evidence="4" id="KW-0813">Transport</keyword>
<dbReference type="EnsemblMetazoa" id="G21127.1">
    <property type="protein sequence ID" value="G21127.1:cds"/>
    <property type="gene ID" value="G21127"/>
</dbReference>
<evidence type="ECO:0000256" key="9">
    <source>
        <dbReference type="ARBA" id="ARBA00023180"/>
    </source>
</evidence>
<dbReference type="GO" id="GO:0006629">
    <property type="term" value="P:lipid metabolic process"/>
    <property type="evidence" value="ECO:0007669"/>
    <property type="project" value="TreeGrafter"/>
</dbReference>
<keyword evidence="6 11" id="KW-0732">Signal</keyword>
<dbReference type="GO" id="GO:0007420">
    <property type="term" value="P:brain development"/>
    <property type="evidence" value="ECO:0007669"/>
    <property type="project" value="InterPro"/>
</dbReference>
<dbReference type="InterPro" id="IPR022271">
    <property type="entry name" value="Lipocalin_ApoD"/>
</dbReference>
<dbReference type="AlphaFoldDB" id="A0A8W8JWH3"/>
<evidence type="ECO:0000256" key="11">
    <source>
        <dbReference type="PIRNR" id="PIRNR036893"/>
    </source>
</evidence>
<dbReference type="InterPro" id="IPR002969">
    <property type="entry name" value="ApolipopD"/>
</dbReference>
<feature type="chain" id="PRO_5042319042" description="Apolipoprotein D" evidence="11">
    <location>
        <begin position="21"/>
        <end position="189"/>
    </location>
</feature>
<dbReference type="GO" id="GO:0006869">
    <property type="term" value="P:lipid transport"/>
    <property type="evidence" value="ECO:0007669"/>
    <property type="project" value="InterPro"/>
</dbReference>
<dbReference type="FunFam" id="2.40.128.20:FF:000003">
    <property type="entry name" value="Apolipoprotein D"/>
    <property type="match status" value="1"/>
</dbReference>
<dbReference type="PANTHER" id="PTHR10612:SF34">
    <property type="entry name" value="APOLIPOPROTEIN D"/>
    <property type="match status" value="1"/>
</dbReference>
<dbReference type="Gene3D" id="2.40.128.20">
    <property type="match status" value="1"/>
</dbReference>
<evidence type="ECO:0000313" key="14">
    <source>
        <dbReference type="Proteomes" id="UP000005408"/>
    </source>
</evidence>
<keyword evidence="14" id="KW-1185">Reference proteome</keyword>
<evidence type="ECO:0000256" key="1">
    <source>
        <dbReference type="ARBA" id="ARBA00004613"/>
    </source>
</evidence>
<protein>
    <recommendedName>
        <fullName evidence="3">Apolipoprotein D</fullName>
    </recommendedName>
</protein>
<evidence type="ECO:0000256" key="3">
    <source>
        <dbReference type="ARBA" id="ARBA00019890"/>
    </source>
</evidence>
<dbReference type="PANTHER" id="PTHR10612">
    <property type="entry name" value="APOLIPOPROTEIN D"/>
    <property type="match status" value="1"/>
</dbReference>
<dbReference type="GO" id="GO:0005576">
    <property type="term" value="C:extracellular region"/>
    <property type="evidence" value="ECO:0007669"/>
    <property type="project" value="UniProtKB-SubCell"/>
</dbReference>
<dbReference type="PRINTS" id="PR01219">
    <property type="entry name" value="APOLIPOPROTD"/>
</dbReference>
<dbReference type="Pfam" id="PF08212">
    <property type="entry name" value="Lipocalin_2"/>
    <property type="match status" value="1"/>
</dbReference>
<sequence>MMTSLVSLSLMFLCLGVTSGQVFRFGSCPDVPVQADFDVDRYYGDWYEFERYFFIAETFLKCSAAEYSPLPDDTIRVVNSGKNIITGSNSSVVGSARVDPNAGNPAKLLVTFGGMSDGPYWVVKTDYDQYSIVYSCTNTLFNRARLEILWILTRDRTGITEDVRSDLYQHLRQIGLDPSKLNPTTQTGC</sequence>
<dbReference type="EnsemblMetazoa" id="G21127.5">
    <property type="protein sequence ID" value="G21127.5:cds"/>
    <property type="gene ID" value="G21127"/>
</dbReference>
<reference evidence="13" key="1">
    <citation type="submission" date="2022-08" db="UniProtKB">
        <authorList>
            <consortium name="EnsemblMetazoa"/>
        </authorList>
    </citation>
    <scope>IDENTIFICATION</scope>
    <source>
        <strain evidence="13">05x7-T-G4-1.051#20</strain>
    </source>
</reference>
<keyword evidence="8" id="KW-1015">Disulfide bond</keyword>
<evidence type="ECO:0000256" key="4">
    <source>
        <dbReference type="ARBA" id="ARBA00022448"/>
    </source>
</evidence>
<dbReference type="InterPro" id="IPR000566">
    <property type="entry name" value="Lipocln_cytosolic_FA-bd_dom"/>
</dbReference>
<evidence type="ECO:0000256" key="6">
    <source>
        <dbReference type="ARBA" id="ARBA00022729"/>
    </source>
</evidence>
<dbReference type="GO" id="GO:0042246">
    <property type="term" value="P:tissue regeneration"/>
    <property type="evidence" value="ECO:0007669"/>
    <property type="project" value="InterPro"/>
</dbReference>
<dbReference type="PIRSF" id="PIRSF036893">
    <property type="entry name" value="Lipocalin_ApoD"/>
    <property type="match status" value="1"/>
</dbReference>
<dbReference type="CDD" id="cd19437">
    <property type="entry name" value="lipocalin_apoD-like"/>
    <property type="match status" value="1"/>
</dbReference>
<comment type="subcellular location">
    <subcellularLocation>
        <location evidence="1">Secreted</location>
    </subcellularLocation>
</comment>
<evidence type="ECO:0000313" key="13">
    <source>
        <dbReference type="EnsemblMetazoa" id="G21127.4:cds"/>
    </source>
</evidence>
<dbReference type="GO" id="GO:0005737">
    <property type="term" value="C:cytoplasm"/>
    <property type="evidence" value="ECO:0007669"/>
    <property type="project" value="TreeGrafter"/>
</dbReference>
<keyword evidence="7" id="KW-0446">Lipid-binding</keyword>
<dbReference type="GO" id="GO:0000302">
    <property type="term" value="P:response to reactive oxygen species"/>
    <property type="evidence" value="ECO:0007669"/>
    <property type="project" value="TreeGrafter"/>
</dbReference>
<proteinExistence type="inferred from homology"/>
<evidence type="ECO:0000256" key="10">
    <source>
        <dbReference type="ARBA" id="ARBA00023283"/>
    </source>
</evidence>
<evidence type="ECO:0000256" key="8">
    <source>
        <dbReference type="ARBA" id="ARBA00023157"/>
    </source>
</evidence>
<feature type="domain" description="Lipocalin/cytosolic fatty-acid binding" evidence="12">
    <location>
        <begin position="37"/>
        <end position="185"/>
    </location>
</feature>
<dbReference type="InterPro" id="IPR012674">
    <property type="entry name" value="Calycin"/>
</dbReference>
<comment type="similarity">
    <text evidence="2 11">Belongs to the calycin superfamily. Lipocalin family.</text>
</comment>
<evidence type="ECO:0000256" key="7">
    <source>
        <dbReference type="ARBA" id="ARBA00023121"/>
    </source>
</evidence>
<dbReference type="EnsemblMetazoa" id="G21127.4">
    <property type="protein sequence ID" value="G21127.4:cds"/>
    <property type="gene ID" value="G21127"/>
</dbReference>
<dbReference type="GO" id="GO:0008289">
    <property type="term" value="F:lipid binding"/>
    <property type="evidence" value="ECO:0007669"/>
    <property type="project" value="UniProtKB-KW"/>
</dbReference>
<dbReference type="OMA" id="RVNNTQI"/>
<evidence type="ECO:0000259" key="12">
    <source>
        <dbReference type="Pfam" id="PF08212"/>
    </source>
</evidence>
<organism evidence="13 14">
    <name type="scientific">Magallana gigas</name>
    <name type="common">Pacific oyster</name>
    <name type="synonym">Crassostrea gigas</name>
    <dbReference type="NCBI Taxonomy" id="29159"/>
    <lineage>
        <taxon>Eukaryota</taxon>
        <taxon>Metazoa</taxon>
        <taxon>Spiralia</taxon>
        <taxon>Lophotrochozoa</taxon>
        <taxon>Mollusca</taxon>
        <taxon>Bivalvia</taxon>
        <taxon>Autobranchia</taxon>
        <taxon>Pteriomorphia</taxon>
        <taxon>Ostreida</taxon>
        <taxon>Ostreoidea</taxon>
        <taxon>Ostreidae</taxon>
        <taxon>Magallana</taxon>
    </lineage>
</organism>
<accession>A0A8W8JWH3</accession>
<keyword evidence="5" id="KW-0964">Secreted</keyword>
<keyword evidence="10" id="KW-0873">Pyrrolidone carboxylic acid</keyword>
<dbReference type="SUPFAM" id="SSF50814">
    <property type="entry name" value="Lipocalins"/>
    <property type="match status" value="1"/>
</dbReference>
<feature type="signal peptide" evidence="11">
    <location>
        <begin position="1"/>
        <end position="20"/>
    </location>
</feature>
<keyword evidence="9" id="KW-0325">Glycoprotein</keyword>